<evidence type="ECO:0000256" key="1">
    <source>
        <dbReference type="ARBA" id="ARBA00022448"/>
    </source>
</evidence>
<dbReference type="InterPro" id="IPR003439">
    <property type="entry name" value="ABC_transporter-like_ATP-bd"/>
</dbReference>
<dbReference type="Pfam" id="PF00005">
    <property type="entry name" value="ABC_tran"/>
    <property type="match status" value="1"/>
</dbReference>
<reference evidence="7" key="1">
    <citation type="journal article" date="2019" name="PLoS Negl. Trop. Dis.">
        <title>Revisiting the worldwide diversity of Leptospira species in the environment.</title>
        <authorList>
            <person name="Vincent A.T."/>
            <person name="Schiettekatte O."/>
            <person name="Bourhy P."/>
            <person name="Veyrier F.J."/>
            <person name="Picardeau M."/>
        </authorList>
    </citation>
    <scope>NUCLEOTIDE SEQUENCE [LARGE SCALE GENOMIC DNA]</scope>
    <source>
        <strain evidence="7">201702454</strain>
    </source>
</reference>
<dbReference type="OrthoDB" id="9805538at2"/>
<dbReference type="GO" id="GO:0022857">
    <property type="term" value="F:transmembrane transporter activity"/>
    <property type="evidence" value="ECO:0007669"/>
    <property type="project" value="TreeGrafter"/>
</dbReference>
<gene>
    <name evidence="7" type="ORF">EHQ59_07095</name>
</gene>
<dbReference type="PANTHER" id="PTHR24220:SF86">
    <property type="entry name" value="ABC TRANSPORTER ABCH.1"/>
    <property type="match status" value="1"/>
</dbReference>
<comment type="similarity">
    <text evidence="4">Belongs to the ABC transporter superfamily. Macrolide exporter (TC 3.A.1.122) family.</text>
</comment>
<dbReference type="InterPro" id="IPR017911">
    <property type="entry name" value="MacB-like_ATP-bd"/>
</dbReference>
<evidence type="ECO:0000256" key="5">
    <source>
        <dbReference type="SAM" id="MobiDB-lite"/>
    </source>
</evidence>
<dbReference type="InterPro" id="IPR027417">
    <property type="entry name" value="P-loop_NTPase"/>
</dbReference>
<comment type="caution">
    <text evidence="7">The sequence shown here is derived from an EMBL/GenBank/DDBJ whole genome shotgun (WGS) entry which is preliminary data.</text>
</comment>
<dbReference type="GO" id="GO:0005524">
    <property type="term" value="F:ATP binding"/>
    <property type="evidence" value="ECO:0007669"/>
    <property type="project" value="UniProtKB-KW"/>
</dbReference>
<evidence type="ECO:0000313" key="7">
    <source>
        <dbReference type="EMBL" id="TGL54396.1"/>
    </source>
</evidence>
<dbReference type="Proteomes" id="UP000297609">
    <property type="component" value="Unassembled WGS sequence"/>
</dbReference>
<protein>
    <submittedName>
        <fullName evidence="7">ABC transporter ATP-binding protein</fullName>
    </submittedName>
</protein>
<proteinExistence type="inferred from homology"/>
<dbReference type="SUPFAM" id="SSF52540">
    <property type="entry name" value="P-loop containing nucleoside triphosphate hydrolases"/>
    <property type="match status" value="1"/>
</dbReference>
<dbReference type="GO" id="GO:0005886">
    <property type="term" value="C:plasma membrane"/>
    <property type="evidence" value="ECO:0007669"/>
    <property type="project" value="TreeGrafter"/>
</dbReference>
<evidence type="ECO:0000256" key="2">
    <source>
        <dbReference type="ARBA" id="ARBA00022741"/>
    </source>
</evidence>
<accession>A0A4R9JRQ2</accession>
<dbReference type="InterPro" id="IPR003593">
    <property type="entry name" value="AAA+_ATPase"/>
</dbReference>
<dbReference type="EMBL" id="RQGG01000018">
    <property type="protein sequence ID" value="TGL54396.1"/>
    <property type="molecule type" value="Genomic_DNA"/>
</dbReference>
<dbReference type="GO" id="GO:0016887">
    <property type="term" value="F:ATP hydrolysis activity"/>
    <property type="evidence" value="ECO:0007669"/>
    <property type="project" value="InterPro"/>
</dbReference>
<evidence type="ECO:0000256" key="4">
    <source>
        <dbReference type="ARBA" id="ARBA00038388"/>
    </source>
</evidence>
<feature type="region of interest" description="Disordered" evidence="5">
    <location>
        <begin position="220"/>
        <end position="265"/>
    </location>
</feature>
<evidence type="ECO:0000256" key="3">
    <source>
        <dbReference type="ARBA" id="ARBA00022840"/>
    </source>
</evidence>
<dbReference type="Gene3D" id="3.40.50.300">
    <property type="entry name" value="P-loop containing nucleotide triphosphate hydrolases"/>
    <property type="match status" value="1"/>
</dbReference>
<dbReference type="SMART" id="SM00382">
    <property type="entry name" value="AAA"/>
    <property type="match status" value="1"/>
</dbReference>
<dbReference type="InterPro" id="IPR015854">
    <property type="entry name" value="ABC_transpr_LolD-like"/>
</dbReference>
<keyword evidence="8" id="KW-1185">Reference proteome</keyword>
<sequence>MLEFKNVFKSFHNEEETIDVLKNISFRMETGEFVAIIGPSGSGKSTLLGVAAGLDKPDTGIVSLDGIDLTKQNESKLADIRADQIGFIFQNFQLLPGLNAIENIGIPLYLKSSLTEKEILKKAESILESVSMSHRATHFPKQLSGGEEQRIAIARSFVNDPKIIFADEPTANLDYKNSKTILDLLLYRNKKQGTTLVVVTHDPDVAKLADRVLEMKDGEIISDSKNGLKKSKNQSPSNTKKSISTTSKTTTKQKQVVKPTKKVSR</sequence>
<dbReference type="FunFam" id="3.40.50.300:FF:000032">
    <property type="entry name" value="Export ABC transporter ATP-binding protein"/>
    <property type="match status" value="1"/>
</dbReference>
<evidence type="ECO:0000259" key="6">
    <source>
        <dbReference type="PROSITE" id="PS50893"/>
    </source>
</evidence>
<evidence type="ECO:0000313" key="8">
    <source>
        <dbReference type="Proteomes" id="UP000297609"/>
    </source>
</evidence>
<dbReference type="GO" id="GO:0098796">
    <property type="term" value="C:membrane protein complex"/>
    <property type="evidence" value="ECO:0007669"/>
    <property type="project" value="UniProtKB-ARBA"/>
</dbReference>
<dbReference type="RefSeq" id="WP_135618717.1">
    <property type="nucleotide sequence ID" value="NZ_RQGG01000018.1"/>
</dbReference>
<feature type="domain" description="ABC transporter" evidence="6">
    <location>
        <begin position="2"/>
        <end position="242"/>
    </location>
</feature>
<keyword evidence="3 7" id="KW-0067">ATP-binding</keyword>
<feature type="compositionally biased region" description="Low complexity" evidence="5">
    <location>
        <begin position="235"/>
        <end position="258"/>
    </location>
</feature>
<dbReference type="CDD" id="cd03255">
    <property type="entry name" value="ABC_MJ0796_LolCDE_FtsE"/>
    <property type="match status" value="1"/>
</dbReference>
<name>A0A4R9JRQ2_9LEPT</name>
<dbReference type="PANTHER" id="PTHR24220">
    <property type="entry name" value="IMPORT ATP-BINDING PROTEIN"/>
    <property type="match status" value="1"/>
</dbReference>
<keyword evidence="1" id="KW-0813">Transport</keyword>
<dbReference type="AlphaFoldDB" id="A0A4R9JRQ2"/>
<organism evidence="7 8">
    <name type="scientific">Leptospira kemamanensis</name>
    <dbReference type="NCBI Taxonomy" id="2484942"/>
    <lineage>
        <taxon>Bacteria</taxon>
        <taxon>Pseudomonadati</taxon>
        <taxon>Spirochaetota</taxon>
        <taxon>Spirochaetia</taxon>
        <taxon>Leptospirales</taxon>
        <taxon>Leptospiraceae</taxon>
        <taxon>Leptospira</taxon>
    </lineage>
</organism>
<dbReference type="PROSITE" id="PS50893">
    <property type="entry name" value="ABC_TRANSPORTER_2"/>
    <property type="match status" value="1"/>
</dbReference>
<keyword evidence="2" id="KW-0547">Nucleotide-binding</keyword>